<dbReference type="RefSeq" id="WP_076004890.1">
    <property type="nucleotide sequence ID" value="NZ_CP018258.1"/>
</dbReference>
<dbReference type="InterPro" id="IPR046470">
    <property type="entry name" value="SAM_HAT_C"/>
</dbReference>
<evidence type="ECO:0000313" key="5">
    <source>
        <dbReference type="EMBL" id="APV45390.1"/>
    </source>
</evidence>
<dbReference type="Gene3D" id="3.40.50.10790">
    <property type="entry name" value="S-adenosyl-l-methionine hydroxide adenosyltransferase, N-terminal"/>
    <property type="match status" value="1"/>
</dbReference>
<dbReference type="Pfam" id="PF20257">
    <property type="entry name" value="SAM_HAT_C"/>
    <property type="match status" value="1"/>
</dbReference>
<sequence length="275" mass="29091">MSGIITLTTDFGDSGGYIAAMKGVILGIAPETQIVDISHRISPQNVFEAAFTLATVYRFFPENTVHLVVVDPGVGTGRKIITVKTPEGIFVGPDNGVFSYVLRDYATQIGPSEDGRHRAELAAAAQAVAVTNSRHFRQPVSNTFHGRDIMAPVAAMLSKGFELTAFGEPMDRLVMLDLPQATRQTDGSILGRIVIVDSFGNLITDVRADDLPLGNRLRVELGKYVISGLKKTYAEGTGLIALIGSSGYLEIAVPGGSAAASTGIQAGGKIRISSE</sequence>
<keyword evidence="6" id="KW-1185">Reference proteome</keyword>
<name>A0A1P8FAB5_9CHLR</name>
<dbReference type="SUPFAM" id="SSF102522">
    <property type="entry name" value="Bacterial fluorinating enzyme, N-terminal domain"/>
    <property type="match status" value="1"/>
</dbReference>
<evidence type="ECO:0000256" key="2">
    <source>
        <dbReference type="ARBA" id="ARBA00024035"/>
    </source>
</evidence>
<dbReference type="STRING" id="1839801.Dform_02081"/>
<dbReference type="PIRSF" id="PIRSF006779">
    <property type="entry name" value="UCP006779"/>
    <property type="match status" value="1"/>
</dbReference>
<organism evidence="5 6">
    <name type="scientific">Dehalogenimonas formicexedens</name>
    <dbReference type="NCBI Taxonomy" id="1839801"/>
    <lineage>
        <taxon>Bacteria</taxon>
        <taxon>Bacillati</taxon>
        <taxon>Chloroflexota</taxon>
        <taxon>Dehalococcoidia</taxon>
        <taxon>Dehalococcoidales</taxon>
        <taxon>Dehalococcoidaceae</taxon>
        <taxon>Dehalogenimonas</taxon>
    </lineage>
</organism>
<dbReference type="Proteomes" id="UP000185934">
    <property type="component" value="Chromosome"/>
</dbReference>
<dbReference type="InterPro" id="IPR023227">
    <property type="entry name" value="SAM_OH_AdoTrfase_C_sf"/>
</dbReference>
<evidence type="ECO:0000256" key="1">
    <source>
        <dbReference type="ARBA" id="ARBA00022691"/>
    </source>
</evidence>
<dbReference type="KEGG" id="dfo:Dform_02081"/>
<evidence type="ECO:0008006" key="7">
    <source>
        <dbReference type="Google" id="ProtNLM"/>
    </source>
</evidence>
<protein>
    <recommendedName>
        <fullName evidence="7">Adenosyl-chloride synthase</fullName>
    </recommendedName>
</protein>
<dbReference type="InterPro" id="IPR023228">
    <property type="entry name" value="SAM_OH_AdoTrfase_N_sf"/>
</dbReference>
<reference evidence="6" key="1">
    <citation type="submission" date="2016-11" db="EMBL/GenBank/DDBJ databases">
        <title>Dehalogenimonas formicexedens sp. nov., a chlorinated alkane respiring bacterium isolated from contaminated groundwater.</title>
        <authorList>
            <person name="Key T.A."/>
            <person name="Bowman K.S."/>
            <person name="Lee I."/>
            <person name="Chun J."/>
            <person name="Albuquerque L."/>
            <person name="da Costa M.S."/>
            <person name="Rainey F.A."/>
            <person name="Moe W.M."/>
        </authorList>
    </citation>
    <scope>NUCLEOTIDE SEQUENCE [LARGE SCALE GENOMIC DNA]</scope>
    <source>
        <strain evidence="6">NSZ-14</strain>
    </source>
</reference>
<dbReference type="Pfam" id="PF01887">
    <property type="entry name" value="SAM_HAT_N"/>
    <property type="match status" value="1"/>
</dbReference>
<proteinExistence type="inferred from homology"/>
<comment type="similarity">
    <text evidence="2">Belongs to the SAM hydrolase / SAM-dependent halogenase family.</text>
</comment>
<feature type="domain" description="S-adenosyl-l-methionine hydroxide adenosyltransferase N-terminal" evidence="3">
    <location>
        <begin position="5"/>
        <end position="167"/>
    </location>
</feature>
<keyword evidence="1" id="KW-0949">S-adenosyl-L-methionine</keyword>
<dbReference type="Gene3D" id="2.40.30.90">
    <property type="entry name" value="Bacterial fluorinating enzyme like"/>
    <property type="match status" value="1"/>
</dbReference>
<evidence type="ECO:0000313" key="6">
    <source>
        <dbReference type="Proteomes" id="UP000185934"/>
    </source>
</evidence>
<feature type="domain" description="S-adenosyl-l-methionine hydroxide adenosyltransferase C-terminal" evidence="4">
    <location>
        <begin position="191"/>
        <end position="270"/>
    </location>
</feature>
<dbReference type="AlphaFoldDB" id="A0A1P8FAB5"/>
<dbReference type="OrthoDB" id="9792195at2"/>
<accession>A0A1P8FAB5</accession>
<dbReference type="InterPro" id="IPR046469">
    <property type="entry name" value="SAM_HAT_N"/>
</dbReference>
<dbReference type="EMBL" id="CP018258">
    <property type="protein sequence ID" value="APV45390.1"/>
    <property type="molecule type" value="Genomic_DNA"/>
</dbReference>
<gene>
    <name evidence="5" type="ORF">Dform_02081</name>
</gene>
<evidence type="ECO:0000259" key="3">
    <source>
        <dbReference type="Pfam" id="PF01887"/>
    </source>
</evidence>
<dbReference type="PANTHER" id="PTHR35092">
    <property type="entry name" value="CHLORINASE MJ1651"/>
    <property type="match status" value="1"/>
</dbReference>
<evidence type="ECO:0000259" key="4">
    <source>
        <dbReference type="Pfam" id="PF20257"/>
    </source>
</evidence>
<dbReference type="SUPFAM" id="SSF101852">
    <property type="entry name" value="Bacterial fluorinating enzyme, C-terminal domain"/>
    <property type="match status" value="1"/>
</dbReference>
<dbReference type="InterPro" id="IPR002747">
    <property type="entry name" value="SAM_OH_AdoTrfase"/>
</dbReference>
<dbReference type="PANTHER" id="PTHR35092:SF1">
    <property type="entry name" value="CHLORINASE MJ1651"/>
    <property type="match status" value="1"/>
</dbReference>